<feature type="compositionally biased region" description="Polar residues" evidence="1">
    <location>
        <begin position="713"/>
        <end position="726"/>
    </location>
</feature>
<feature type="compositionally biased region" description="Polar residues" evidence="1">
    <location>
        <begin position="994"/>
        <end position="1003"/>
    </location>
</feature>
<dbReference type="CDD" id="cd20405">
    <property type="entry name" value="Tudor_Agenet_AtDUF_rpt1_3"/>
    <property type="match status" value="1"/>
</dbReference>
<protein>
    <recommendedName>
        <fullName evidence="2">Agenet domain-containing protein</fullName>
    </recommendedName>
</protein>
<gene>
    <name evidence="3" type="ORF">PRUPE_5G068000</name>
</gene>
<accession>A0A251P690</accession>
<dbReference type="Proteomes" id="UP000006882">
    <property type="component" value="Chromosome G5"/>
</dbReference>
<evidence type="ECO:0000256" key="1">
    <source>
        <dbReference type="SAM" id="MobiDB-lite"/>
    </source>
</evidence>
<feature type="compositionally biased region" description="Polar residues" evidence="1">
    <location>
        <begin position="2275"/>
        <end position="2291"/>
    </location>
</feature>
<dbReference type="OrthoDB" id="433924at2759"/>
<feature type="compositionally biased region" description="Polar residues" evidence="1">
    <location>
        <begin position="2191"/>
        <end position="2203"/>
    </location>
</feature>
<sequence length="2318" mass="247662">MDYDDNDFQSQNLHLAGEGNTNYPPVLRPYALPKFEFDDSLHGHLRFDSLVETEVFLGIESSETNHWIEDFSRGSSGIEFNSSAAESCSISRRNNVWSEATSSESVEMLLKSVGQEEIIPPQTIFEELDACKELHCLTKQMEPSFNNDDNILSQMEDVTDLQPTLPQDDIPENISGIEDVGVDQLRVEDASQTHEGKLSVAGNSGDLDPNALSGNDSPHVTKGSLLADGKCKDADPVDFDNLFDEPPDKREDSCASGMQIDGMTTSVQNIMAIGDELNNKDVQHNIKNVNEENPGGHVLSIETQNMNEKAGEKVTCHLENPHCSASEVESIELGIANQDSVINVEEQSSVILQGDSNLHMLGGCSDRVNGGVLADTNKCEDMVSDIGIDQSKLNTHDLSPIAYKIDTGYAVEVSNNNAEISSSLEPTLKGDSDLHMVDGCSDRECRGVPAETNKCEDMVLFKDTDTGDDNSKLNTHDLSSVVYRSDDRYAVEVSNSNAGISSSLESMLKVDSGQSSSKENASESSFRPDSEILVKKFEVSLSVIKENDVSKDESEENKEDHSNLFNLTATCSSAEIVSEAHVTGASKSPHDSFGVSGEKSNVDGASFSILGESTQICDENEVYRDGDVGDGNLDLSHIEKDNTQLFNESNNTELEIGGSVDKEFQPSSVCEGSAEKELIVPKLKHGADDNESVANVSLENPDLASCVTMDAVPSSSGNGTTTNINRSEVEAETSPDVGPHSDKKQETANKMSKDASFPCIVSSPLAEIGPGSVSEVGKGVSCDTSGPLLCKRVDQSLPVTDSCNTECQNEPQTAVATEVSKRSTNEMEASSVQCESSENDGDGAGATIKDSFEKASANVKDPIMNCDTNVTQRGPSLLVEICGGSAKKVLEDTDTSEVSGDKGSAQDAVPSINSDASMICEGSTCSAALPESHTGFVAPESGRSSVDPHKPDCVSPKVVGTTEPFETKHELGNNKGPTNQSAPVSDTVGDGGNYSPNSQNPNGNDAFKDRGNGTSDVSLSADLPKADTANIVQRSPAIPSPKIVEGSKENSGSGQLDAKISQDISHGGPLVSGGDIGRGGSKSTPERRTRRAPSKATGKPSAKKGSMKATTPVRQSERGDKSISVSQNQSGIFQLVQPSETQPYGHVDGSIKPYSVLTTSTSSLPDLNTSAPQSVIFQQPFTDLQQVQLRAQIFVYGALIQGIAPEEAYMVSAFGGPDGGRGMWENAWRVCIERLHGQKSTPINPETPLQSRSELRFTGSRASDQVIKQGALHNKGLSSPVGRASTKGTPQTASPMIPISSPLWSISTPVCEGLQYSVIPRGSVMDYQQGFNPLHPFQTPSVKNLVGHNTTWMPQSSFRGPWLPSPQSSAEASMHFSAFPSTEAVQLTPIKEVSLPQLPTVKHVPSGPSAQTGGPISAFAGPSPLLDPKKVSASPGQHSADPKPRKRKKISPSEELGQISLQAQSQPESALTVAVVSSTTPSTLSSKAMPDKLIMSVPPMSSSDQLKKADLDLEQRATLSEETLAKVKEARQQAEEASSLAAAAVSHSQAIWNQLEKQKNSKLISDGEAKLASAAVAVAAAAAVAKAAAAAANVASNAALQAKLMAEEALDNYENPSPSMRMATPVSILRGEDGTNSSSSILVAAREAARRKVVAASAASKRAENLDAIVKAAELAAEAVSQAGTIVAMGDPLPLSELAEAGPEGYWKVPQVSSELITKSNDMVREQSNVGTVEEDAGTSARHSKDRQSDKKEAQPTPHEKLPIPIEVNRESTEDHLRSVVGVSGFDIVNEKGSKGPKGRKVSEIGSKSALMTVENDFEKEEHASEESGIKEGSLVEVLKDGGGFGAAWFTANVLSLQDGKACVCYTELQSDEGSGKLQEWVALESKEDKPPKIRIARPVTALGFEGTRKRRRAAMADYAWSVGDKVDAWIQDSWWEGVVTEKNKKDETILTVHFPAQGEKSVVKAWHLRPSLIWKDGEWVEWFSVRNDCVSHEGDMPQEKRPKLGSPAVEGKGKDKTSKSIDIVDSGKPEEPRLLNLSANEKVFNMGKNTRTENKPDPTRTIRTGLQKEGAKVVYGIPKPGKKRKFMEVSKHYVANQSTKINETNDSMKFAKYLMPQGSGSRGLKNTSKIDTREKQVTESKLKGLKSIKPQGVPSKSVPQKDNLLTDARTVSDGSSEMDHTGKIKDSVSRVDSVSGKHTLSQPEGPIVFSSLAPSSDFPSSKKVSASTAKSRSNKGNLAPAGAKLGKIEEGKVFSGNPAKSTSEVAEPRRSNRRIQPTSRLLEGLQSSLIITKIPSGSHDKGHRSQNRNASRGNNNG</sequence>
<feature type="region of interest" description="Disordered" evidence="1">
    <location>
        <begin position="1"/>
        <end position="20"/>
    </location>
</feature>
<dbReference type="InterPro" id="IPR008395">
    <property type="entry name" value="Agenet-like_dom"/>
</dbReference>
<feature type="compositionally biased region" description="Basic and acidic residues" evidence="1">
    <location>
        <begin position="1993"/>
        <end position="2003"/>
    </location>
</feature>
<feature type="compositionally biased region" description="Basic and acidic residues" evidence="1">
    <location>
        <begin position="739"/>
        <end position="753"/>
    </location>
</feature>
<feature type="domain" description="Agenet" evidence="2">
    <location>
        <begin position="1919"/>
        <end position="1977"/>
    </location>
</feature>
<feature type="compositionally biased region" description="Polar residues" evidence="1">
    <location>
        <begin position="2308"/>
        <end position="2318"/>
    </location>
</feature>
<feature type="region of interest" description="Disordered" evidence="1">
    <location>
        <begin position="2118"/>
        <end position="2318"/>
    </location>
</feature>
<feature type="compositionally biased region" description="Basic and acidic residues" evidence="1">
    <location>
        <begin position="1746"/>
        <end position="1773"/>
    </location>
</feature>
<dbReference type="Gramene" id="ONI06559">
    <property type="protein sequence ID" value="ONI06559"/>
    <property type="gene ID" value="PRUPE_5G068000"/>
</dbReference>
<keyword evidence="4" id="KW-1185">Reference proteome</keyword>
<dbReference type="Pfam" id="PF05641">
    <property type="entry name" value="Agenet"/>
    <property type="match status" value="1"/>
</dbReference>
<dbReference type="EMBL" id="CM007655">
    <property type="protein sequence ID" value="ONI06559.1"/>
    <property type="molecule type" value="Genomic_DNA"/>
</dbReference>
<feature type="compositionally biased region" description="Low complexity" evidence="1">
    <location>
        <begin position="2210"/>
        <end position="2232"/>
    </location>
</feature>
<feature type="compositionally biased region" description="Polar residues" evidence="1">
    <location>
        <begin position="975"/>
        <end position="984"/>
    </location>
</feature>
<feature type="region of interest" description="Disordered" evidence="1">
    <location>
        <begin position="936"/>
        <end position="1126"/>
    </location>
</feature>
<feature type="compositionally biased region" description="Gly residues" evidence="1">
    <location>
        <begin position="1070"/>
        <end position="1080"/>
    </location>
</feature>
<dbReference type="EMBL" id="CM007655">
    <property type="protein sequence ID" value="ONI06560.1"/>
    <property type="molecule type" value="Genomic_DNA"/>
</dbReference>
<dbReference type="PANTHER" id="PTHR48429">
    <property type="entry name" value="AGENET DOMAIN-CONTAINING PROTEIN"/>
    <property type="match status" value="1"/>
</dbReference>
<feature type="compositionally biased region" description="Basic and acidic residues" evidence="1">
    <location>
        <begin position="2129"/>
        <end position="2143"/>
    </location>
</feature>
<reference evidence="3" key="2">
    <citation type="submission" date="2016-12" db="EMBL/GenBank/DDBJ databases">
        <title>WGS assembly of Prunus persica.</title>
        <authorList>
            <person name="Verde I."/>
            <person name="Jenkins J."/>
            <person name="Dondini L."/>
            <person name="Micali S."/>
            <person name="Pagliarani G."/>
            <person name="Vendramin E."/>
            <person name="Paris R."/>
            <person name="Aramini V."/>
            <person name="Gazza L."/>
            <person name="Rossini L."/>
            <person name="Bassi D."/>
            <person name="Troggio M."/>
            <person name="Shu S."/>
            <person name="Grimwood J.H."/>
            <person name="Tartarini S."/>
            <person name="Dettori M.T."/>
            <person name="Schmutz J."/>
        </authorList>
    </citation>
    <scope>NUCLEOTIDE SEQUENCE</scope>
</reference>
<feature type="domain" description="Agenet" evidence="2">
    <location>
        <begin position="1828"/>
        <end position="1894"/>
    </location>
</feature>
<dbReference type="Gramene" id="ONI06560">
    <property type="protein sequence ID" value="ONI06560"/>
    <property type="gene ID" value="PRUPE_5G068000"/>
</dbReference>
<dbReference type="PANTHER" id="PTHR48429:SF1">
    <property type="entry name" value="AGENET DOMAIN-CONTAINING PROTEIN"/>
    <property type="match status" value="1"/>
</dbReference>
<dbReference type="InterPro" id="IPR014002">
    <property type="entry name" value="Agenet_dom_plant"/>
</dbReference>
<evidence type="ECO:0000313" key="4">
    <source>
        <dbReference type="Proteomes" id="UP000006882"/>
    </source>
</evidence>
<feature type="region of interest" description="Disordered" evidence="1">
    <location>
        <begin position="1719"/>
        <end position="1773"/>
    </location>
</feature>
<evidence type="ECO:0000259" key="2">
    <source>
        <dbReference type="SMART" id="SM00743"/>
    </source>
</evidence>
<name>A0A251P690_PRUPE</name>
<evidence type="ECO:0000313" key="3">
    <source>
        <dbReference type="EMBL" id="ONI06560.1"/>
    </source>
</evidence>
<reference evidence="3 4" key="1">
    <citation type="journal article" date="2013" name="Nat. Genet.">
        <title>The high-quality draft genome of peach (Prunus persica) identifies unique patterns of genetic diversity, domestication and genome evolution.</title>
        <authorList>
            <consortium name="International Peach Genome Initiative"/>
            <person name="Verde I."/>
            <person name="Abbott A.G."/>
            <person name="Scalabrin S."/>
            <person name="Jung S."/>
            <person name="Shu S."/>
            <person name="Marroni F."/>
            <person name="Zhebentyayeva T."/>
            <person name="Dettori M.T."/>
            <person name="Grimwood J."/>
            <person name="Cattonaro F."/>
            <person name="Zuccolo A."/>
            <person name="Rossini L."/>
            <person name="Jenkins J."/>
            <person name="Vendramin E."/>
            <person name="Meisel L.A."/>
            <person name="Decroocq V."/>
            <person name="Sosinski B."/>
            <person name="Prochnik S."/>
            <person name="Mitros T."/>
            <person name="Policriti A."/>
            <person name="Cipriani G."/>
            <person name="Dondini L."/>
            <person name="Ficklin S."/>
            <person name="Goodstein D.M."/>
            <person name="Xuan P."/>
            <person name="Del Fabbro C."/>
            <person name="Aramini V."/>
            <person name="Copetti D."/>
            <person name="Gonzalez S."/>
            <person name="Horner D.S."/>
            <person name="Falchi R."/>
            <person name="Lucas S."/>
            <person name="Mica E."/>
            <person name="Maldonado J."/>
            <person name="Lazzari B."/>
            <person name="Bielenberg D."/>
            <person name="Pirona R."/>
            <person name="Miculan M."/>
            <person name="Barakat A."/>
            <person name="Testolin R."/>
            <person name="Stella A."/>
            <person name="Tartarini S."/>
            <person name="Tonutti P."/>
            <person name="Arus P."/>
            <person name="Orellana A."/>
            <person name="Wells C."/>
            <person name="Main D."/>
            <person name="Vizzotto G."/>
            <person name="Silva H."/>
            <person name="Salamini F."/>
            <person name="Schmutz J."/>
            <person name="Morgante M."/>
            <person name="Rokhsar D.S."/>
        </authorList>
    </citation>
    <scope>NUCLEOTIDE SEQUENCE [LARGE SCALE GENOMIC DNA]</scope>
    <source>
        <strain evidence="4">cv. Nemared</strain>
    </source>
</reference>
<dbReference type="InterPro" id="IPR055274">
    <property type="entry name" value="SWO1"/>
</dbReference>
<dbReference type="STRING" id="3760.A0A251P690"/>
<feature type="compositionally biased region" description="Polar residues" evidence="1">
    <location>
        <begin position="1719"/>
        <end position="1731"/>
    </location>
</feature>
<proteinExistence type="predicted"/>
<feature type="compositionally biased region" description="Polar residues" evidence="1">
    <location>
        <begin position="8"/>
        <end position="20"/>
    </location>
</feature>
<dbReference type="SMR" id="A0A251P690"/>
<organism evidence="3 4">
    <name type="scientific">Prunus persica</name>
    <name type="common">Peach</name>
    <name type="synonym">Amygdalus persica</name>
    <dbReference type="NCBI Taxonomy" id="3760"/>
    <lineage>
        <taxon>Eukaryota</taxon>
        <taxon>Viridiplantae</taxon>
        <taxon>Streptophyta</taxon>
        <taxon>Embryophyta</taxon>
        <taxon>Tracheophyta</taxon>
        <taxon>Spermatophyta</taxon>
        <taxon>Magnoliopsida</taxon>
        <taxon>eudicotyledons</taxon>
        <taxon>Gunneridae</taxon>
        <taxon>Pentapetalae</taxon>
        <taxon>rosids</taxon>
        <taxon>fabids</taxon>
        <taxon>Rosales</taxon>
        <taxon>Rosaceae</taxon>
        <taxon>Amygdaloideae</taxon>
        <taxon>Amygdaleae</taxon>
        <taxon>Prunus</taxon>
    </lineage>
</organism>
<feature type="compositionally biased region" description="Basic and acidic residues" evidence="1">
    <location>
        <begin position="2178"/>
        <end position="2190"/>
    </location>
</feature>
<feature type="region of interest" description="Disordered" evidence="1">
    <location>
        <begin position="712"/>
        <end position="754"/>
    </location>
</feature>
<feature type="region of interest" description="Disordered" evidence="1">
    <location>
        <begin position="196"/>
        <end position="218"/>
    </location>
</feature>
<dbReference type="SMART" id="SM00743">
    <property type="entry name" value="Agenet"/>
    <property type="match status" value="2"/>
</dbReference>
<feature type="region of interest" description="Disordered" evidence="1">
    <location>
        <begin position="1399"/>
        <end position="1452"/>
    </location>
</feature>
<feature type="region of interest" description="Disordered" evidence="1">
    <location>
        <begin position="1993"/>
        <end position="2032"/>
    </location>
</feature>